<evidence type="ECO:0000313" key="3">
    <source>
        <dbReference type="EMBL" id="MFB9057179.1"/>
    </source>
</evidence>
<dbReference type="Proteomes" id="UP001589585">
    <property type="component" value="Unassembled WGS sequence"/>
</dbReference>
<evidence type="ECO:0000313" key="4">
    <source>
        <dbReference type="Proteomes" id="UP001589585"/>
    </source>
</evidence>
<comment type="caution">
    <text evidence="3">The sequence shown here is derived from an EMBL/GenBank/DDBJ whole genome shotgun (WGS) entry which is preliminary data.</text>
</comment>
<dbReference type="Pfam" id="PF03795">
    <property type="entry name" value="YCII"/>
    <property type="match status" value="1"/>
</dbReference>
<dbReference type="PROSITE" id="PS51257">
    <property type="entry name" value="PROKAR_LIPOPROTEIN"/>
    <property type="match status" value="1"/>
</dbReference>
<comment type="similarity">
    <text evidence="1">Belongs to the YciI family.</text>
</comment>
<sequence length="181" mass="20654">MKNSLLIILILLFLSSCKNESKTSDSDMDSDLQEIIDAKSDSIIKALETKIEKSTKQIKAELKAKGYKTYDYIDEDTQDTILMQQYYVAFLKNGPIRSTIEEEVELLQREHQQYLAKMYKLGYADISGPLVTEDDIKSITIYSVPNLKMADSLAKADPMVQAGRLEVEVRPWWAAKGYTLR</sequence>
<dbReference type="SUPFAM" id="SSF54909">
    <property type="entry name" value="Dimeric alpha+beta barrel"/>
    <property type="match status" value="1"/>
</dbReference>
<dbReference type="EMBL" id="JBHMFC010000054">
    <property type="protein sequence ID" value="MFB9057179.1"/>
    <property type="molecule type" value="Genomic_DNA"/>
</dbReference>
<dbReference type="Gene3D" id="3.30.70.1060">
    <property type="entry name" value="Dimeric alpha+beta barrel"/>
    <property type="match status" value="1"/>
</dbReference>
<reference evidence="3 4" key="1">
    <citation type="submission" date="2024-09" db="EMBL/GenBank/DDBJ databases">
        <authorList>
            <person name="Sun Q."/>
            <person name="Mori K."/>
        </authorList>
    </citation>
    <scope>NUCLEOTIDE SEQUENCE [LARGE SCALE GENOMIC DNA]</scope>
    <source>
        <strain evidence="3 4">CECT 8622</strain>
    </source>
</reference>
<name>A0ABV5FCR4_9FLAO</name>
<evidence type="ECO:0000259" key="2">
    <source>
        <dbReference type="Pfam" id="PF03795"/>
    </source>
</evidence>
<dbReference type="RefSeq" id="WP_379861403.1">
    <property type="nucleotide sequence ID" value="NZ_JBHMFC010000054.1"/>
</dbReference>
<keyword evidence="4" id="KW-1185">Reference proteome</keyword>
<protein>
    <submittedName>
        <fullName evidence="3">YciI family protein</fullName>
    </submittedName>
</protein>
<feature type="domain" description="YCII-related" evidence="2">
    <location>
        <begin position="102"/>
        <end position="172"/>
    </location>
</feature>
<gene>
    <name evidence="3" type="ORF">ACFFU9_10545</name>
</gene>
<dbReference type="InterPro" id="IPR005545">
    <property type="entry name" value="YCII"/>
</dbReference>
<evidence type="ECO:0000256" key="1">
    <source>
        <dbReference type="ARBA" id="ARBA00007689"/>
    </source>
</evidence>
<dbReference type="InterPro" id="IPR011008">
    <property type="entry name" value="Dimeric_a/b-barrel"/>
</dbReference>
<organism evidence="3 4">
    <name type="scientific">Mariniflexile ostreae</name>
    <dbReference type="NCBI Taxonomy" id="1520892"/>
    <lineage>
        <taxon>Bacteria</taxon>
        <taxon>Pseudomonadati</taxon>
        <taxon>Bacteroidota</taxon>
        <taxon>Flavobacteriia</taxon>
        <taxon>Flavobacteriales</taxon>
        <taxon>Flavobacteriaceae</taxon>
        <taxon>Mariniflexile</taxon>
    </lineage>
</organism>
<accession>A0ABV5FCR4</accession>
<proteinExistence type="inferred from homology"/>